<feature type="domain" description="Ribbon-helix-helix" evidence="1">
    <location>
        <begin position="27"/>
        <end position="88"/>
    </location>
</feature>
<dbReference type="Proteomes" id="UP000509367">
    <property type="component" value="Chromosome"/>
</dbReference>
<dbReference type="KEGG" id="orm:HTY61_00140"/>
<reference evidence="2 3" key="1">
    <citation type="submission" date="2020-06" db="EMBL/GenBank/DDBJ databases">
        <title>Oricola thermophila sp. nov. isolated from a tidal sediments.</title>
        <authorList>
            <person name="Kwon K.K."/>
            <person name="Yang S.-H."/>
            <person name="Park M.-J."/>
        </authorList>
    </citation>
    <scope>NUCLEOTIDE SEQUENCE [LARGE SCALE GENOMIC DNA]</scope>
    <source>
        <strain evidence="2 3">MEBiC13590</strain>
    </source>
</reference>
<dbReference type="RefSeq" id="WP_175274880.1">
    <property type="nucleotide sequence ID" value="NZ_CP054836.1"/>
</dbReference>
<accession>A0A6N1V7Y5</accession>
<dbReference type="Gene3D" id="1.10.3990.20">
    <property type="entry name" value="protein bp1543"/>
    <property type="match status" value="1"/>
</dbReference>
<proteinExistence type="predicted"/>
<name>A0A6N1V7Y5_9HYPH</name>
<organism evidence="2 3">
    <name type="scientific">Oricola thermophila</name>
    <dbReference type="NCBI Taxonomy" id="2742145"/>
    <lineage>
        <taxon>Bacteria</taxon>
        <taxon>Pseudomonadati</taxon>
        <taxon>Pseudomonadota</taxon>
        <taxon>Alphaproteobacteria</taxon>
        <taxon>Hyphomicrobiales</taxon>
        <taxon>Ahrensiaceae</taxon>
        <taxon>Oricola</taxon>
    </lineage>
</organism>
<keyword evidence="3" id="KW-1185">Reference proteome</keyword>
<dbReference type="Pfam" id="PF13467">
    <property type="entry name" value="RHH_4"/>
    <property type="match status" value="1"/>
</dbReference>
<dbReference type="EMBL" id="CP054836">
    <property type="protein sequence ID" value="QKV16984.1"/>
    <property type="molecule type" value="Genomic_DNA"/>
</dbReference>
<evidence type="ECO:0000259" key="1">
    <source>
        <dbReference type="Pfam" id="PF13467"/>
    </source>
</evidence>
<dbReference type="AlphaFoldDB" id="A0A6N1V7Y5"/>
<protein>
    <submittedName>
        <fullName evidence="2">Ribbon-helix-helix domain-containing protein</fullName>
    </submittedName>
</protein>
<evidence type="ECO:0000313" key="2">
    <source>
        <dbReference type="EMBL" id="QKV16984.1"/>
    </source>
</evidence>
<dbReference type="InterPro" id="IPR038268">
    <property type="entry name" value="RHH_sf"/>
</dbReference>
<sequence length="210" mass="23808">MSISPRTYGIEDIEGLVETINGEPFFRAVSASGKRHGLRLERDYWSMLEAIAHEEKVSLGDIIGALEENTRNAGNLTSAVRVFVARWLDGRLRGLRERMSPTAVNSLVNACPSPAFVLSATRQLRFHNPAFLRYIRMTMPSEEVEQVERRLRLQIDMNMDDLLNELRDAKRAFVTMGFAIGINDRRVRGRLNAVLAPSWSEDMIIGYVIT</sequence>
<dbReference type="InterPro" id="IPR027373">
    <property type="entry name" value="RHH_dom"/>
</dbReference>
<evidence type="ECO:0000313" key="3">
    <source>
        <dbReference type="Proteomes" id="UP000509367"/>
    </source>
</evidence>
<gene>
    <name evidence="2" type="ORF">HTY61_00140</name>
</gene>